<accession>A0A9P8P835</accession>
<evidence type="ECO:0000313" key="2">
    <source>
        <dbReference type="Proteomes" id="UP000769157"/>
    </source>
</evidence>
<gene>
    <name evidence="1" type="ORF">OGAPHI_003285</name>
</gene>
<dbReference type="AlphaFoldDB" id="A0A9P8P835"/>
<dbReference type="Proteomes" id="UP000769157">
    <property type="component" value="Unassembled WGS sequence"/>
</dbReference>
<reference evidence="1" key="1">
    <citation type="journal article" date="2021" name="Open Biol.">
        <title>Shared evolutionary footprints suggest mitochondrial oxidative damage underlies multiple complex I losses in fungi.</title>
        <authorList>
            <person name="Schikora-Tamarit M.A."/>
            <person name="Marcet-Houben M."/>
            <person name="Nosek J."/>
            <person name="Gabaldon T."/>
        </authorList>
    </citation>
    <scope>NUCLEOTIDE SEQUENCE</scope>
    <source>
        <strain evidence="1">CBS6075</strain>
    </source>
</reference>
<dbReference type="RefSeq" id="XP_046061792.1">
    <property type="nucleotide sequence ID" value="XM_046204247.1"/>
</dbReference>
<evidence type="ECO:0000313" key="1">
    <source>
        <dbReference type="EMBL" id="KAH3666836.1"/>
    </source>
</evidence>
<comment type="caution">
    <text evidence="1">The sequence shown here is derived from an EMBL/GenBank/DDBJ whole genome shotgun (WGS) entry which is preliminary data.</text>
</comment>
<dbReference type="EMBL" id="JAEUBE010000199">
    <property type="protein sequence ID" value="KAH3666836.1"/>
    <property type="molecule type" value="Genomic_DNA"/>
</dbReference>
<sequence>MWKRPLTVDSTRDSHSLRIWSWLRSLSTSLRSMAFSSSNLPRIFSNKICELVSIRLLLHSWILVSSYSFSMSSDLVSISASYTWTFDFRESSDCCSSFNLQPFSVSDVSNCCNSCLQVSVSDLISLSLSNSVLIAWRHDFIFAWKCATFSSMSEKFLAINSSNVIHILSSSCCRRIDTL</sequence>
<reference evidence="1" key="2">
    <citation type="submission" date="2021-01" db="EMBL/GenBank/DDBJ databases">
        <authorList>
            <person name="Schikora-Tamarit M.A."/>
        </authorList>
    </citation>
    <scope>NUCLEOTIDE SEQUENCE</scope>
    <source>
        <strain evidence="1">CBS6075</strain>
    </source>
</reference>
<dbReference type="GeneID" id="70235252"/>
<protein>
    <submittedName>
        <fullName evidence="1">Uncharacterized protein</fullName>
    </submittedName>
</protein>
<proteinExistence type="predicted"/>
<name>A0A9P8P835_9ASCO</name>
<keyword evidence="2" id="KW-1185">Reference proteome</keyword>
<organism evidence="1 2">
    <name type="scientific">Ogataea philodendri</name>
    <dbReference type="NCBI Taxonomy" id="1378263"/>
    <lineage>
        <taxon>Eukaryota</taxon>
        <taxon>Fungi</taxon>
        <taxon>Dikarya</taxon>
        <taxon>Ascomycota</taxon>
        <taxon>Saccharomycotina</taxon>
        <taxon>Pichiomycetes</taxon>
        <taxon>Pichiales</taxon>
        <taxon>Pichiaceae</taxon>
        <taxon>Ogataea</taxon>
    </lineage>
</organism>